<proteinExistence type="predicted"/>
<dbReference type="Proteomes" id="UP000637788">
    <property type="component" value="Unassembled WGS sequence"/>
</dbReference>
<evidence type="ECO:0000313" key="4">
    <source>
        <dbReference type="Proteomes" id="UP000637788"/>
    </source>
</evidence>
<sequence length="214" mass="22714">MYEAGGGYRTWYLDLTNTTDGTCRSIHPVVVLVDQKRVLKGGQVRLEFYEGEGAGARPYPVRFERTDKDENIGVFGEGGDGGDGFPGFTVGSGKTLSVKVRLAVADDAVPNDVVANAAVVQRHDDDGDWVGQSNDYRFRIADEGTPQDETTPKGKTTPEGEATPEPVPKKGLPFADKLAGTGPVSRRELVAGAVGTLLLVGAGAGAVLLARRRR</sequence>
<organism evidence="3 4">
    <name type="scientific">Streptomyces flaveus</name>
    <dbReference type="NCBI Taxonomy" id="66370"/>
    <lineage>
        <taxon>Bacteria</taxon>
        <taxon>Bacillati</taxon>
        <taxon>Actinomycetota</taxon>
        <taxon>Actinomycetes</taxon>
        <taxon>Kitasatosporales</taxon>
        <taxon>Streptomycetaceae</taxon>
        <taxon>Streptomyces</taxon>
        <taxon>Streptomyces aurantiacus group</taxon>
    </lineage>
</organism>
<evidence type="ECO:0008006" key="5">
    <source>
        <dbReference type="Google" id="ProtNLM"/>
    </source>
</evidence>
<evidence type="ECO:0000256" key="1">
    <source>
        <dbReference type="SAM" id="MobiDB-lite"/>
    </source>
</evidence>
<evidence type="ECO:0000256" key="2">
    <source>
        <dbReference type="SAM" id="Phobius"/>
    </source>
</evidence>
<accession>A0A917QFB2</accession>
<gene>
    <name evidence="3" type="ORF">GCM10010094_05060</name>
</gene>
<feature type="transmembrane region" description="Helical" evidence="2">
    <location>
        <begin position="189"/>
        <end position="210"/>
    </location>
</feature>
<keyword evidence="4" id="KW-1185">Reference proteome</keyword>
<keyword evidence="2" id="KW-1133">Transmembrane helix</keyword>
<keyword evidence="2" id="KW-0812">Transmembrane</keyword>
<feature type="region of interest" description="Disordered" evidence="1">
    <location>
        <begin position="140"/>
        <end position="179"/>
    </location>
</feature>
<keyword evidence="2" id="KW-0472">Membrane</keyword>
<dbReference type="AlphaFoldDB" id="A0A917QFB2"/>
<protein>
    <recommendedName>
        <fullName evidence="5">Gram-positive cocci surface proteins LPxTG domain-containing protein</fullName>
    </recommendedName>
</protein>
<evidence type="ECO:0000313" key="3">
    <source>
        <dbReference type="EMBL" id="GGK47947.1"/>
    </source>
</evidence>
<reference evidence="3" key="1">
    <citation type="journal article" date="2014" name="Int. J. Syst. Evol. Microbiol.">
        <title>Complete genome sequence of Corynebacterium casei LMG S-19264T (=DSM 44701T), isolated from a smear-ripened cheese.</title>
        <authorList>
            <consortium name="US DOE Joint Genome Institute (JGI-PGF)"/>
            <person name="Walter F."/>
            <person name="Albersmeier A."/>
            <person name="Kalinowski J."/>
            <person name="Ruckert C."/>
        </authorList>
    </citation>
    <scope>NUCLEOTIDE SEQUENCE</scope>
    <source>
        <strain evidence="3">JCM 3035</strain>
    </source>
</reference>
<comment type="caution">
    <text evidence="3">The sequence shown here is derived from an EMBL/GenBank/DDBJ whole genome shotgun (WGS) entry which is preliminary data.</text>
</comment>
<reference evidence="3" key="2">
    <citation type="submission" date="2020-09" db="EMBL/GenBank/DDBJ databases">
        <authorList>
            <person name="Sun Q."/>
            <person name="Ohkuma M."/>
        </authorList>
    </citation>
    <scope>NUCLEOTIDE SEQUENCE</scope>
    <source>
        <strain evidence="3">JCM 3035</strain>
    </source>
</reference>
<dbReference type="RefSeq" id="WP_308429601.1">
    <property type="nucleotide sequence ID" value="NZ_BMPQ01000001.1"/>
</dbReference>
<dbReference type="EMBL" id="BMPQ01000001">
    <property type="protein sequence ID" value="GGK47947.1"/>
    <property type="molecule type" value="Genomic_DNA"/>
</dbReference>
<name>A0A917QFB2_9ACTN</name>